<evidence type="ECO:0000313" key="2">
    <source>
        <dbReference type="EMBL" id="KAF6806755.1"/>
    </source>
</evidence>
<dbReference type="Pfam" id="PF24476">
    <property type="entry name" value="DUF7580"/>
    <property type="match status" value="1"/>
</dbReference>
<dbReference type="GO" id="GO:0005524">
    <property type="term" value="F:ATP binding"/>
    <property type="evidence" value="ECO:0007669"/>
    <property type="project" value="InterPro"/>
</dbReference>
<feature type="domain" description="Protein kinase" evidence="1">
    <location>
        <begin position="234"/>
        <end position="535"/>
    </location>
</feature>
<dbReference type="InterPro" id="IPR056002">
    <property type="entry name" value="DUF7580"/>
</dbReference>
<keyword evidence="3" id="KW-1185">Reference proteome</keyword>
<reference evidence="2" key="1">
    <citation type="journal article" date="2020" name="Phytopathology">
        <title>Genome Sequence Resources of Colletotrichum truncatum, C. plurivorum, C. musicola, and C. sojae: Four Species Pathogenic to Soybean (Glycine max).</title>
        <authorList>
            <person name="Rogerio F."/>
            <person name="Boufleur T.R."/>
            <person name="Ciampi-Guillardi M."/>
            <person name="Sukno S.A."/>
            <person name="Thon M.R."/>
            <person name="Massola Junior N.S."/>
            <person name="Baroncelli R."/>
        </authorList>
    </citation>
    <scope>NUCLEOTIDE SEQUENCE</scope>
    <source>
        <strain evidence="2">LFN0074</strain>
    </source>
</reference>
<comment type="caution">
    <text evidence="2">The sequence shown here is derived from an EMBL/GenBank/DDBJ whole genome shotgun (WGS) entry which is preliminary data.</text>
</comment>
<dbReference type="PROSITE" id="PS50011">
    <property type="entry name" value="PROTEIN_KINASE_DOM"/>
    <property type="match status" value="1"/>
</dbReference>
<dbReference type="GO" id="GO:0004672">
    <property type="term" value="F:protein kinase activity"/>
    <property type="evidence" value="ECO:0007669"/>
    <property type="project" value="InterPro"/>
</dbReference>
<keyword evidence="2" id="KW-0418">Kinase</keyword>
<gene>
    <name evidence="2" type="ORF">CMUS01_14290</name>
</gene>
<keyword evidence="2" id="KW-0808">Transferase</keyword>
<dbReference type="OrthoDB" id="1911848at2759"/>
<dbReference type="PANTHER" id="PTHR37542">
    <property type="entry name" value="HELO DOMAIN-CONTAINING PROTEIN-RELATED"/>
    <property type="match status" value="1"/>
</dbReference>
<proteinExistence type="predicted"/>
<dbReference type="EMBL" id="WIGM01001008">
    <property type="protein sequence ID" value="KAF6806755.1"/>
    <property type="molecule type" value="Genomic_DNA"/>
</dbReference>
<dbReference type="AlphaFoldDB" id="A0A8H6J569"/>
<dbReference type="Pfam" id="PF14479">
    <property type="entry name" value="HeLo"/>
    <property type="match status" value="1"/>
</dbReference>
<accession>A0A8H6J569</accession>
<dbReference type="SUPFAM" id="SSF56112">
    <property type="entry name" value="Protein kinase-like (PK-like)"/>
    <property type="match status" value="1"/>
</dbReference>
<protein>
    <submittedName>
        <fullName evidence="2">Protein kinase</fullName>
    </submittedName>
</protein>
<name>A0A8H6J569_9PEZI</name>
<dbReference type="InterPro" id="IPR000719">
    <property type="entry name" value="Prot_kinase_dom"/>
</dbReference>
<sequence length="547" mass="61574">MSGVELALGIGGLVVSAIQVYSRVSIVFAKDNGLLYLATKYYIEKVKLEAWAERVNISEPDSCLLLNHSEMVQKAVLRIIAEINATNDHAEKLVQKYRIVDPVDPLAPNTQKKTFSRSSTWVKSARDERYSMKQTSKASWAIKDKDELSSVVQKLGQLNRDLQDLVRLEEIDVVRIVTGVISGLESKSLDALRKGQDDQDQSGLLSLSAKLKEVMAEDDTARSRKVKLLNGRFHRSATIAGDGMNDREIGCYDEDNAEPINVWVEWKSIVKDHPKKDELVVRIEALNVLLTTSNSPHYLQPTCLGLLHDTAYEEKTQGTKRLGFIHELHTKDPQQEIITLQYMLSAAQPTHYMPPLDERFELARKLASALSLLHAADWIHKSLRSDNVVFISTPGKGAKEPPHNIANPQIAGFQYTRQAGSDSIETRALGNARVEMYYHPDVVNGWTKANEIYSLGIILLEIATWRTVFDKKFTTMDPKSISDTIQKRLNRSWGEQIKGLVGKVYFNVVKECLTGFRGEYEGTPASAELLSKLFFRRVVKPLYSCRS</sequence>
<dbReference type="InterPro" id="IPR029498">
    <property type="entry name" value="HeLo_dom"/>
</dbReference>
<dbReference type="Gene3D" id="1.20.120.1020">
    <property type="entry name" value="Prion-inhibition and propagation, HeLo domain"/>
    <property type="match status" value="1"/>
</dbReference>
<dbReference type="PANTHER" id="PTHR37542:SF3">
    <property type="entry name" value="PRION-INHIBITION AND PROPAGATION HELO DOMAIN-CONTAINING PROTEIN"/>
    <property type="match status" value="1"/>
</dbReference>
<organism evidence="2 3">
    <name type="scientific">Colletotrichum musicola</name>
    <dbReference type="NCBI Taxonomy" id="2175873"/>
    <lineage>
        <taxon>Eukaryota</taxon>
        <taxon>Fungi</taxon>
        <taxon>Dikarya</taxon>
        <taxon>Ascomycota</taxon>
        <taxon>Pezizomycotina</taxon>
        <taxon>Sordariomycetes</taxon>
        <taxon>Hypocreomycetidae</taxon>
        <taxon>Glomerellales</taxon>
        <taxon>Glomerellaceae</taxon>
        <taxon>Colletotrichum</taxon>
        <taxon>Colletotrichum orchidearum species complex</taxon>
    </lineage>
</organism>
<dbReference type="InterPro" id="IPR038305">
    <property type="entry name" value="HeLo_sf"/>
</dbReference>
<evidence type="ECO:0000313" key="3">
    <source>
        <dbReference type="Proteomes" id="UP000639643"/>
    </source>
</evidence>
<dbReference type="InterPro" id="IPR011009">
    <property type="entry name" value="Kinase-like_dom_sf"/>
</dbReference>
<dbReference type="Proteomes" id="UP000639643">
    <property type="component" value="Unassembled WGS sequence"/>
</dbReference>
<dbReference type="Gene3D" id="1.10.510.10">
    <property type="entry name" value="Transferase(Phosphotransferase) domain 1"/>
    <property type="match status" value="1"/>
</dbReference>
<evidence type="ECO:0000259" key="1">
    <source>
        <dbReference type="PROSITE" id="PS50011"/>
    </source>
</evidence>